<dbReference type="Pfam" id="PF00855">
    <property type="entry name" value="PWWP"/>
    <property type="match status" value="1"/>
</dbReference>
<feature type="region of interest" description="Disordered" evidence="1">
    <location>
        <begin position="1069"/>
        <end position="1124"/>
    </location>
</feature>
<evidence type="ECO:0000256" key="1">
    <source>
        <dbReference type="SAM" id="MobiDB-lite"/>
    </source>
</evidence>
<feature type="region of interest" description="Disordered" evidence="1">
    <location>
        <begin position="1712"/>
        <end position="1775"/>
    </location>
</feature>
<name>A0AAJ7CB18_CEPCN</name>
<dbReference type="RefSeq" id="XP_015606135.1">
    <property type="nucleotide sequence ID" value="XM_015750649.2"/>
</dbReference>
<feature type="region of interest" description="Disordered" evidence="1">
    <location>
        <begin position="956"/>
        <end position="982"/>
    </location>
</feature>
<dbReference type="GO" id="GO:0010369">
    <property type="term" value="C:chromocenter"/>
    <property type="evidence" value="ECO:0007669"/>
    <property type="project" value="TreeGrafter"/>
</dbReference>
<gene>
    <name evidence="4" type="primary">LOC107272946</name>
</gene>
<feature type="compositionally biased region" description="Low complexity" evidence="1">
    <location>
        <begin position="544"/>
        <end position="554"/>
    </location>
</feature>
<feature type="compositionally biased region" description="Polar residues" evidence="1">
    <location>
        <begin position="43"/>
        <end position="52"/>
    </location>
</feature>
<feature type="compositionally biased region" description="Polar residues" evidence="1">
    <location>
        <begin position="809"/>
        <end position="825"/>
    </location>
</feature>
<dbReference type="Proteomes" id="UP000694920">
    <property type="component" value="Unplaced"/>
</dbReference>
<feature type="region of interest" description="Disordered" evidence="1">
    <location>
        <begin position="333"/>
        <end position="352"/>
    </location>
</feature>
<dbReference type="PANTHER" id="PTHR16112:SF16">
    <property type="entry name" value="SIX-BANDED, ISOFORM H"/>
    <property type="match status" value="1"/>
</dbReference>
<protein>
    <submittedName>
        <fullName evidence="4">Mucin-17 isoform X6</fullName>
    </submittedName>
</protein>
<dbReference type="Gene3D" id="2.30.30.140">
    <property type="match status" value="1"/>
</dbReference>
<dbReference type="InterPro" id="IPR000313">
    <property type="entry name" value="PWWP_dom"/>
</dbReference>
<feature type="compositionally biased region" description="Polar residues" evidence="1">
    <location>
        <begin position="1712"/>
        <end position="1742"/>
    </location>
</feature>
<keyword evidence="3" id="KW-1185">Reference proteome</keyword>
<dbReference type="SUPFAM" id="SSF63748">
    <property type="entry name" value="Tudor/PWWP/MBT"/>
    <property type="match status" value="1"/>
</dbReference>
<dbReference type="PANTHER" id="PTHR16112">
    <property type="entry name" value="METHYL-CPG BINDING PROTEIN, DROSOPHILA"/>
    <property type="match status" value="1"/>
</dbReference>
<dbReference type="GeneID" id="107272946"/>
<feature type="compositionally biased region" description="Basic and acidic residues" evidence="1">
    <location>
        <begin position="2013"/>
        <end position="2033"/>
    </location>
</feature>
<evidence type="ECO:0000313" key="4">
    <source>
        <dbReference type="RefSeq" id="XP_015606135.1"/>
    </source>
</evidence>
<dbReference type="PROSITE" id="PS50812">
    <property type="entry name" value="PWWP"/>
    <property type="match status" value="1"/>
</dbReference>
<feature type="compositionally biased region" description="Polar residues" evidence="1">
    <location>
        <begin position="832"/>
        <end position="870"/>
    </location>
</feature>
<feature type="compositionally biased region" description="Low complexity" evidence="1">
    <location>
        <begin position="1094"/>
        <end position="1113"/>
    </location>
</feature>
<feature type="compositionally biased region" description="Low complexity" evidence="1">
    <location>
        <begin position="871"/>
        <end position="892"/>
    </location>
</feature>
<feature type="region of interest" description="Disordered" evidence="1">
    <location>
        <begin position="1965"/>
        <end position="2033"/>
    </location>
</feature>
<feature type="region of interest" description="Disordered" evidence="1">
    <location>
        <begin position="1638"/>
        <end position="1665"/>
    </location>
</feature>
<feature type="domain" description="PWWP" evidence="2">
    <location>
        <begin position="1879"/>
        <end position="1933"/>
    </location>
</feature>
<feature type="region of interest" description="Disordered" evidence="1">
    <location>
        <begin position="122"/>
        <end position="143"/>
    </location>
</feature>
<feature type="compositionally biased region" description="Polar residues" evidence="1">
    <location>
        <begin position="756"/>
        <end position="766"/>
    </location>
</feature>
<feature type="compositionally biased region" description="Low complexity" evidence="1">
    <location>
        <begin position="1644"/>
        <end position="1657"/>
    </location>
</feature>
<sequence length="2033" mass="219787">MTKLCNHKRKLLLPTAAASPVASCTPAVSSSTLSILPPPPTIQATPDSPTSTDKTKKDGLNKKKKRKLASVGGLYSGVSVSQLLAQRERALAAAAATGVQGSPISNGPQVWPIAIPNLQVQQNSQQINHQSLNSPSQSHESNGVVGRNAQHRLGQHNMTGMVMGNPLIMNQQGTNLSNMTQQQQQLLQQQHQQLILQQQQQQQQQLMQQHISQQQQHQQQQQQQQLLHHQQMQHMQILHQQHQQQQQQEQHPNVVTNQMTQQQASPYLNQLNQQSLHMMQQQQPHINQQQQMQQQLHLQQIQKHNMNLQQQQQQHVGQESEQQISANYNSQHPTESFVHHMPPMQNSSQPSIHPQLHQLHQHQMQQMQHQQQSNQHIMQTQKPEHFQMQIQQQQQQQQISQSCAQTQYPNQAIAQHTMDVMQHSNGVSVMAGINPADVPNRQNRTPSIGEEDLNTKQLQHQQQQQLHQHNHTMQRHHVIQNGNLPNNSHDNMQRIYTQHQMQYPVRNFDPTKAPNLETKLGHQQYTPVSHLGRSPNSNHTVDAQPGMGPNGQPGNMHFNARAPPWQQTRTIAASHQSPPVTMQSITCNTFDRVPPLHHHIPPASAWTDEVARKKAKTSKVMVKKQRQHSMVEIRNNGLDQSILSPGDEFNEKNQSSNHIGSTVSNTSPSFLEDPSGYLAQQTALLNSTISRQTGVSSSQVTILNSSKVSQTTHGVHVPNNVYLPQPKPSSIANPTNTSVTNSVKNHATSPVVVHSSMTPTSANSVTLPEHSPCQGCVSSVDTQSYIQDQYKHQMHRQYSTHSDQRDDPVTSSTFGERFPTSQQIDSRPIQGGTVSTSHGSPVGTNSPANSDTPASSTSGISQPATPQSMISSQPSTPHSYSQPPTPHSHPTSGQIPPQPLTPQSQQPSQSSMSGNGSEQPAATPPPCPTTTPSSSLPPSTSPSQIVVSSAQIIENENGNGHSKRNTNGRQSNLEGYQPHPHTINAVSRVPLISYSRPSSVITTMASGHTVSSNTITSVLAGRTNTATVSINTPSVIPNPAIPNILTNKSHLQTQSTVSTSVPCTTNTMHHASSSPITHSQSSTMSVSKSPLEMVQSVVSSIQVPQASSSSPAHPHAHHQQHHQSNVQVHNVITSGGILKHSSGSGLPPGHILVSSGGQLIMASTGSGISGVMAPPPPKIISNASSMPPLSVSPMVTSVTGAVSQVIPAVGVAQQVIGQPTVLVNTIQTPVLIQPGVMTMDGISQNVQIPHLTVATGNVIQNAQSILDANQDVTRNVNTNSNIVNRQPALLSPESGVNKKKAYKKRKSNSQTVASMLHIASSQQNTGMLMQSQSNFAQQNFQTQSLGGPMLQALTIVPGKGGAPAQLVMNGQTGATSTQFNAQQIITNSQPTQQINLLQPVNLLNGTTGMVQNFPTIQQFIVPGIGSMVMSADGTATLLQDTGNIGMQLQIQNVNGQNVLTPVQSHSGIFSPSQSILAAGPAGMVIRAPQTTGGKIIQQHSPGAQFLSPNSGQFLVNGTTSFGNQLSPIVANVSPNQQVTFNTSQVRPQNIQGQQEFIQMNGQTLMVPCATTQNIAVSTASNQQNTTFVQQNTTIVQQQTTMVSNNQIPNFQSAASNNGNRVDPTLNLDHNQSYILSSGMIQGKSPSSPKSSVNSPSSEQNVEQQQYLLASSSTTVVEKTSQQTGQHSPLMVRHSVSTQTAGNQANVAQSTLMRQGSPPDTTTLSPGNSQRSNSPAVDTTTHGAASPAPSITARHHSSSTPMVHCVSSSEPDSGEAQVTAEDWRIHGITAKELALGQPAIRGKTYVESTVTTGIQIYTSETLKQAEGVVSSVRYEGRDHALGRGIKRKLDSIHSMHSTLHEDQDVSEDQSDAGNSWKLEVGELVWGAARGNPAWPGKVESLGPPGSLTVWVRWYGGGRGLTQVDAKTLKSLSDGLEAHHRARKKFRKSRKLNMQLENAIQEAMAELDRMSESQSAARIATEKCNGQAAATGTTRNSSSRTTTSITSKSTGSTRSETKRLSKRSETAKTERKSNR</sequence>
<accession>A0AAJ7CB18</accession>
<feature type="region of interest" description="Disordered" evidence="1">
    <location>
        <begin position="1670"/>
        <end position="1689"/>
    </location>
</feature>
<proteinExistence type="predicted"/>
<reference evidence="4" key="1">
    <citation type="submission" date="2025-08" db="UniProtKB">
        <authorList>
            <consortium name="RefSeq"/>
        </authorList>
    </citation>
    <scope>IDENTIFICATION</scope>
</reference>
<feature type="region of interest" description="Disordered" evidence="1">
    <location>
        <begin position="756"/>
        <end position="776"/>
    </location>
</feature>
<feature type="compositionally biased region" description="Low complexity" evidence="1">
    <location>
        <begin position="930"/>
        <end position="943"/>
    </location>
</feature>
<feature type="region of interest" description="Disordered" evidence="1">
    <location>
        <begin position="791"/>
        <end position="944"/>
    </location>
</feature>
<evidence type="ECO:0000313" key="3">
    <source>
        <dbReference type="Proteomes" id="UP000694920"/>
    </source>
</evidence>
<feature type="region of interest" description="Disordered" evidence="1">
    <location>
        <begin position="532"/>
        <end position="554"/>
    </location>
</feature>
<feature type="compositionally biased region" description="Low complexity" evidence="1">
    <location>
        <begin position="901"/>
        <end position="913"/>
    </location>
</feature>
<feature type="compositionally biased region" description="Polar residues" evidence="1">
    <location>
        <begin position="1670"/>
        <end position="1686"/>
    </location>
</feature>
<feature type="compositionally biased region" description="Polar residues" evidence="1">
    <location>
        <begin position="1757"/>
        <end position="1770"/>
    </location>
</feature>
<evidence type="ECO:0000259" key="2">
    <source>
        <dbReference type="PROSITE" id="PS50812"/>
    </source>
</evidence>
<feature type="region of interest" description="Disordered" evidence="1">
    <location>
        <begin position="29"/>
        <end position="68"/>
    </location>
</feature>
<feature type="compositionally biased region" description="Low complexity" evidence="1">
    <location>
        <begin position="122"/>
        <end position="134"/>
    </location>
</feature>
<dbReference type="GO" id="GO:0005634">
    <property type="term" value="C:nucleus"/>
    <property type="evidence" value="ECO:0007669"/>
    <property type="project" value="TreeGrafter"/>
</dbReference>
<organism evidence="3 4">
    <name type="scientific">Cephus cinctus</name>
    <name type="common">Wheat stem sawfly</name>
    <dbReference type="NCBI Taxonomy" id="211228"/>
    <lineage>
        <taxon>Eukaryota</taxon>
        <taxon>Metazoa</taxon>
        <taxon>Ecdysozoa</taxon>
        <taxon>Arthropoda</taxon>
        <taxon>Hexapoda</taxon>
        <taxon>Insecta</taxon>
        <taxon>Pterygota</taxon>
        <taxon>Neoptera</taxon>
        <taxon>Endopterygota</taxon>
        <taxon>Hymenoptera</taxon>
        <taxon>Cephoidea</taxon>
        <taxon>Cephidae</taxon>
        <taxon>Cephus</taxon>
    </lineage>
</organism>
<feature type="compositionally biased region" description="Low complexity" evidence="1">
    <location>
        <begin position="1989"/>
        <end position="2012"/>
    </location>
</feature>
<dbReference type="GO" id="GO:0003682">
    <property type="term" value="F:chromatin binding"/>
    <property type="evidence" value="ECO:0007669"/>
    <property type="project" value="TreeGrafter"/>
</dbReference>
<dbReference type="CDD" id="cd20141">
    <property type="entry name" value="PWWP_MBD5"/>
    <property type="match status" value="1"/>
</dbReference>
<feature type="region of interest" description="Disordered" evidence="1">
    <location>
        <begin position="220"/>
        <end position="253"/>
    </location>
</feature>
<feature type="compositionally biased region" description="Low complexity" evidence="1">
    <location>
        <begin position="1072"/>
        <end position="1085"/>
    </location>
</feature>
<feature type="compositionally biased region" description="Low complexity" evidence="1">
    <location>
        <begin position="220"/>
        <end position="248"/>
    </location>
</feature>